<evidence type="ECO:0000256" key="4">
    <source>
        <dbReference type="ARBA" id="ARBA00022840"/>
    </source>
</evidence>
<dbReference type="GO" id="GO:0051607">
    <property type="term" value="P:defense response to virus"/>
    <property type="evidence" value="ECO:0007669"/>
    <property type="project" value="UniProtKB-KW"/>
</dbReference>
<dbReference type="GO" id="GO:0016787">
    <property type="term" value="F:hydrolase activity"/>
    <property type="evidence" value="ECO:0007669"/>
    <property type="project" value="UniProtKB-KW"/>
</dbReference>
<accession>A0A939SP17</accession>
<reference evidence="7" key="1">
    <citation type="submission" date="2021-03" db="EMBL/GenBank/DDBJ databases">
        <title>Molecular epidemiology and mechanisms of colistin and carbapenem resistance in Enterobacteriaceae from clinical isolates, the environment and porcine samples in Pretoria, South Africa.</title>
        <authorList>
            <person name="Bogoshi D."/>
            <person name="Mbelle N.M."/>
            <person name="Naidoo V."/>
            <person name="Osei Sekyere J."/>
        </authorList>
    </citation>
    <scope>NUCLEOTIDE SEQUENCE</scope>
    <source>
        <strain evidence="7">C080</strain>
    </source>
</reference>
<evidence type="ECO:0000256" key="1">
    <source>
        <dbReference type="ARBA" id="ARBA00022741"/>
    </source>
</evidence>
<evidence type="ECO:0000259" key="6">
    <source>
        <dbReference type="Pfam" id="PF22590"/>
    </source>
</evidence>
<dbReference type="Pfam" id="PF22590">
    <property type="entry name" value="Cas3-like_C_2"/>
    <property type="match status" value="1"/>
</dbReference>
<evidence type="ECO:0000256" key="5">
    <source>
        <dbReference type="ARBA" id="ARBA00023118"/>
    </source>
</evidence>
<proteinExistence type="predicted"/>
<dbReference type="AlphaFoldDB" id="A0A939SP17"/>
<feature type="domain" description="CRISPR-associated nuclease/helicase Cas3" evidence="6">
    <location>
        <begin position="19"/>
        <end position="70"/>
    </location>
</feature>
<dbReference type="EMBL" id="JAGETR010000163">
    <property type="protein sequence ID" value="MBO2007269.1"/>
    <property type="molecule type" value="Genomic_DNA"/>
</dbReference>
<keyword evidence="3" id="KW-0347">Helicase</keyword>
<dbReference type="InterPro" id="IPR054712">
    <property type="entry name" value="Cas3-like_dom"/>
</dbReference>
<sequence>MITHLEDALAMIERAVAEGRCICWIRNTVDDAMLVYRQLQQRGKIPAEALLLFHSRFAFVDRLRVEQTTLIGLVKMPIHNSDRAKCSLPPVSLNRVWI</sequence>
<comment type="caution">
    <text evidence="7">The sequence shown here is derived from an EMBL/GenBank/DDBJ whole genome shotgun (WGS) entry which is preliminary data.</text>
</comment>
<evidence type="ECO:0000256" key="2">
    <source>
        <dbReference type="ARBA" id="ARBA00022801"/>
    </source>
</evidence>
<keyword evidence="5" id="KW-0051">Antiviral defense</keyword>
<protein>
    <recommendedName>
        <fullName evidence="6">CRISPR-associated nuclease/helicase Cas3 domain-containing protein</fullName>
    </recommendedName>
</protein>
<dbReference type="GO" id="GO:0005524">
    <property type="term" value="F:ATP binding"/>
    <property type="evidence" value="ECO:0007669"/>
    <property type="project" value="UniProtKB-KW"/>
</dbReference>
<dbReference type="GO" id="GO:0004386">
    <property type="term" value="F:helicase activity"/>
    <property type="evidence" value="ECO:0007669"/>
    <property type="project" value="UniProtKB-KW"/>
</dbReference>
<evidence type="ECO:0000256" key="3">
    <source>
        <dbReference type="ARBA" id="ARBA00022806"/>
    </source>
</evidence>
<keyword evidence="4" id="KW-0067">ATP-binding</keyword>
<organism evidence="7">
    <name type="scientific">Serratia marcescens</name>
    <dbReference type="NCBI Taxonomy" id="615"/>
    <lineage>
        <taxon>Bacteria</taxon>
        <taxon>Pseudomonadati</taxon>
        <taxon>Pseudomonadota</taxon>
        <taxon>Gammaproteobacteria</taxon>
        <taxon>Enterobacterales</taxon>
        <taxon>Yersiniaceae</taxon>
        <taxon>Serratia</taxon>
    </lineage>
</organism>
<evidence type="ECO:0000313" key="7">
    <source>
        <dbReference type="EMBL" id="MBO2007269.1"/>
    </source>
</evidence>
<keyword evidence="1" id="KW-0547">Nucleotide-binding</keyword>
<keyword evidence="2" id="KW-0378">Hydrolase</keyword>
<name>A0A939SP17_SERMA</name>
<gene>
    <name evidence="7" type="ORF">J4732_19510</name>
</gene>